<feature type="region of interest" description="Disordered" evidence="1">
    <location>
        <begin position="130"/>
        <end position="223"/>
    </location>
</feature>
<proteinExistence type="predicted"/>
<evidence type="ECO:0000256" key="1">
    <source>
        <dbReference type="SAM" id="MobiDB-lite"/>
    </source>
</evidence>
<protein>
    <submittedName>
        <fullName evidence="2">Protein of uncharacterized function (DUF3577)</fullName>
    </submittedName>
</protein>
<keyword evidence="3" id="KW-1185">Reference proteome</keyword>
<dbReference type="OrthoDB" id="6402776at2"/>
<reference evidence="2 3" key="1">
    <citation type="submission" date="2018-06" db="EMBL/GenBank/DDBJ databases">
        <authorList>
            <consortium name="Pathogen Informatics"/>
            <person name="Doyle S."/>
        </authorList>
    </citation>
    <scope>NUCLEOTIDE SEQUENCE [LARGE SCALE GENOMIC DNA]</scope>
    <source>
        <strain evidence="2 3">NCTC13294</strain>
    </source>
</reference>
<dbReference type="Proteomes" id="UP000254572">
    <property type="component" value="Unassembled WGS sequence"/>
</dbReference>
<feature type="compositionally biased region" description="Polar residues" evidence="1">
    <location>
        <begin position="204"/>
        <end position="223"/>
    </location>
</feature>
<dbReference type="Pfam" id="PF12101">
    <property type="entry name" value="DUF3577"/>
    <property type="match status" value="1"/>
</dbReference>
<dbReference type="EMBL" id="UFUW01000001">
    <property type="protein sequence ID" value="SUX22925.1"/>
    <property type="molecule type" value="Genomic_DNA"/>
</dbReference>
<evidence type="ECO:0000313" key="2">
    <source>
        <dbReference type="EMBL" id="SUX22925.1"/>
    </source>
</evidence>
<dbReference type="InterPro" id="IPR021960">
    <property type="entry name" value="DUF3577"/>
</dbReference>
<name>A0A381E825_9GAMM</name>
<dbReference type="AlphaFoldDB" id="A0A381E825"/>
<gene>
    <name evidence="2" type="ORF">NCTC13294_01375</name>
</gene>
<accession>A0A381E825</accession>
<evidence type="ECO:0000313" key="3">
    <source>
        <dbReference type="Proteomes" id="UP000254572"/>
    </source>
</evidence>
<sequence length="223" mass="25673">MNQNNFFDFTADAVAFINEIKIHCSEKSKKGRFIGIKAAILEGENGENKVFCDLIVRGQQALQVLEHLQQGWPQGNGGDPNWLAGLRIGSLYAKAYTSRKGEAKAVLGGRLLAIKWLKVDGERIEVPEWRSDTTIEEEQPQRRSQPQQPRNQPQPQRQPQTPPQREDQGKSQDWQQQSQRRPQHPPQGGYQGQPQRHQRQQYQPARSQNPQRSRYQEEQSQFA</sequence>
<dbReference type="RefSeq" id="WP_115611657.1">
    <property type="nucleotide sequence ID" value="NZ_JBHLZC010000005.1"/>
</dbReference>
<feature type="compositionally biased region" description="Low complexity" evidence="1">
    <location>
        <begin position="171"/>
        <end position="203"/>
    </location>
</feature>
<organism evidence="2 3">
    <name type="scientific">Cardiobacterium valvarum</name>
    <dbReference type="NCBI Taxonomy" id="194702"/>
    <lineage>
        <taxon>Bacteria</taxon>
        <taxon>Pseudomonadati</taxon>
        <taxon>Pseudomonadota</taxon>
        <taxon>Gammaproteobacteria</taxon>
        <taxon>Cardiobacteriales</taxon>
        <taxon>Cardiobacteriaceae</taxon>
        <taxon>Cardiobacterium</taxon>
    </lineage>
</organism>
<feature type="compositionally biased region" description="Low complexity" evidence="1">
    <location>
        <begin position="142"/>
        <end position="159"/>
    </location>
</feature>